<evidence type="ECO:0008006" key="5">
    <source>
        <dbReference type="Google" id="ProtNLM"/>
    </source>
</evidence>
<feature type="region of interest" description="Disordered" evidence="1">
    <location>
        <begin position="1"/>
        <end position="21"/>
    </location>
</feature>
<dbReference type="Pfam" id="PF11028">
    <property type="entry name" value="TMEM260-like"/>
    <property type="match status" value="1"/>
</dbReference>
<feature type="transmembrane region" description="Helical" evidence="2">
    <location>
        <begin position="356"/>
        <end position="376"/>
    </location>
</feature>
<organism evidence="3 4">
    <name type="scientific">Engystomops pustulosus</name>
    <name type="common">Tungara frog</name>
    <name type="synonym">Physalaemus pustulosus</name>
    <dbReference type="NCBI Taxonomy" id="76066"/>
    <lineage>
        <taxon>Eukaryota</taxon>
        <taxon>Metazoa</taxon>
        <taxon>Chordata</taxon>
        <taxon>Craniata</taxon>
        <taxon>Vertebrata</taxon>
        <taxon>Euteleostomi</taxon>
        <taxon>Amphibia</taxon>
        <taxon>Batrachia</taxon>
        <taxon>Anura</taxon>
        <taxon>Neobatrachia</taxon>
        <taxon>Hyloidea</taxon>
        <taxon>Leptodactylidae</taxon>
        <taxon>Leiuperinae</taxon>
        <taxon>Engystomops</taxon>
    </lineage>
</organism>
<comment type="caution">
    <text evidence="3">The sequence shown here is derived from an EMBL/GenBank/DDBJ whole genome shotgun (WGS) entry which is preliminary data.</text>
</comment>
<feature type="transmembrane region" description="Helical" evidence="2">
    <location>
        <begin position="116"/>
        <end position="133"/>
    </location>
</feature>
<evidence type="ECO:0000256" key="2">
    <source>
        <dbReference type="SAM" id="Phobius"/>
    </source>
</evidence>
<dbReference type="Proteomes" id="UP000824782">
    <property type="component" value="Unassembled WGS sequence"/>
</dbReference>
<dbReference type="PANTHER" id="PTHR16214:SF3">
    <property type="entry name" value="TRANSMEMBRANE PROTEIN 260"/>
    <property type="match status" value="1"/>
</dbReference>
<evidence type="ECO:0000313" key="3">
    <source>
        <dbReference type="EMBL" id="KAG8561046.1"/>
    </source>
</evidence>
<name>A0AAV7AHN4_ENGPU</name>
<keyword evidence="4" id="KW-1185">Reference proteome</keyword>
<proteinExistence type="predicted"/>
<feature type="transmembrane region" description="Helical" evidence="2">
    <location>
        <begin position="291"/>
        <end position="312"/>
    </location>
</feature>
<keyword evidence="2" id="KW-0812">Transmembrane</keyword>
<accession>A0AAV7AHN4</accession>
<feature type="transmembrane region" description="Helical" evidence="2">
    <location>
        <begin position="388"/>
        <end position="406"/>
    </location>
</feature>
<evidence type="ECO:0000256" key="1">
    <source>
        <dbReference type="SAM" id="MobiDB-lite"/>
    </source>
</evidence>
<reference evidence="3" key="1">
    <citation type="thesis" date="2020" institute="ProQuest LLC" country="789 East Eisenhower Parkway, Ann Arbor, MI, USA">
        <title>Comparative Genomics and Chromosome Evolution.</title>
        <authorList>
            <person name="Mudd A.B."/>
        </authorList>
    </citation>
    <scope>NUCLEOTIDE SEQUENCE</scope>
    <source>
        <strain evidence="3">237g6f4</strain>
        <tissue evidence="3">Blood</tissue>
    </source>
</reference>
<keyword evidence="2" id="KW-1133">Transmembrane helix</keyword>
<evidence type="ECO:0000313" key="4">
    <source>
        <dbReference type="Proteomes" id="UP000824782"/>
    </source>
</evidence>
<sequence length="710" mass="80247">MGKTKSVKPSSKTHSDPGKPEEQHLASWSLVVFTCLFAVYVKTLHPSVPGGDSGELITAAYELGVAHPPGYPLFTLLAKLVMVLLPVGSIAYRVNLLCSFFGAASSSLLFSTTVRLSGSYSAGILAAGLYSFSRLTWQWSIAAEVFSLNNLFVVMLMGLTVEFHKAKTDSKRSKISLYGAFCCGLSLCNQHTIVLYVVCIVIWVLGHQIMYKELSLSYLLKLGLYFATGLLPYSYLIVSSYFNQARWTWGDQTTVQGLLTHLLREEYGTFSLAKSEAGSSMGEILMFQINLMYIEITPVALGLALLCLYLCYTNRDSNLSIVLLFTTMLLGYSLFFSWRANLDITKPLFLGVVERFWMQSNIVVCALGGHGLSLAMHSIRSKMANKDFTIYIEWIFTVALVAHQIHANYSVCDQSSNYAVDKFAKNILSSMPQNAIILLRGDLPGNSLRYLHYCEGLRPDLSLVDQEMMTYEWYLPKTAKHLSGVHFPGTKWNPMATKLPDGTVTFNLQHFLKVNENKETFVCIGLNEGDPTWKKTHSLWPWGCCEKLVSKNAIFNAEEWITLTSNLYNWTEPYGKFDLSSWEAIANEEMWESRVRMAFFIFDLAESPQLSPSVKNQLYLYSYQLYKNAIGKHENHPINWHKNYAIACERMLRQFKADVDPEVLLKDAIKHFSAYAHKATDDGQIEAIWQAVDYFKGELQRLKKLKGNVR</sequence>
<protein>
    <recommendedName>
        <fullName evidence="5">Transmembrane protein 260</fullName>
    </recommendedName>
</protein>
<keyword evidence="2" id="KW-0472">Membrane</keyword>
<dbReference type="InterPro" id="IPR021280">
    <property type="entry name" value="TMEM260-like"/>
</dbReference>
<dbReference type="EMBL" id="WNYA01000007">
    <property type="protein sequence ID" value="KAG8561046.1"/>
    <property type="molecule type" value="Genomic_DNA"/>
</dbReference>
<feature type="transmembrane region" description="Helical" evidence="2">
    <location>
        <begin position="319"/>
        <end position="336"/>
    </location>
</feature>
<dbReference type="InterPro" id="IPR052724">
    <property type="entry name" value="GT117_domain-containing"/>
</dbReference>
<feature type="transmembrane region" description="Helical" evidence="2">
    <location>
        <begin position="218"/>
        <end position="238"/>
    </location>
</feature>
<gene>
    <name evidence="3" type="ORF">GDO81_015228</name>
</gene>
<feature type="transmembrane region" description="Helical" evidence="2">
    <location>
        <begin position="145"/>
        <end position="163"/>
    </location>
</feature>
<feature type="transmembrane region" description="Helical" evidence="2">
    <location>
        <begin position="175"/>
        <end position="206"/>
    </location>
</feature>
<dbReference type="AlphaFoldDB" id="A0AAV7AHN4"/>
<dbReference type="PANTHER" id="PTHR16214">
    <property type="entry name" value="TRANSMEMBRANE PROTEIN 260"/>
    <property type="match status" value="1"/>
</dbReference>